<evidence type="ECO:0000313" key="6">
    <source>
        <dbReference type="EMBL" id="BBM83353.1"/>
    </source>
</evidence>
<keyword evidence="3" id="KW-1133">Transmembrane helix</keyword>
<evidence type="ECO:0000256" key="3">
    <source>
        <dbReference type="ARBA" id="ARBA00022989"/>
    </source>
</evidence>
<evidence type="ECO:0000259" key="5">
    <source>
        <dbReference type="Pfam" id="PF06803"/>
    </source>
</evidence>
<name>A0A5S9IK56_UABAM</name>
<proteinExistence type="predicted"/>
<gene>
    <name evidence="6" type="ORF">UABAM_01705</name>
</gene>
<dbReference type="KEGG" id="uam:UABAM_01705"/>
<dbReference type="RefSeq" id="WP_151967555.1">
    <property type="nucleotide sequence ID" value="NZ_AP019860.1"/>
</dbReference>
<dbReference type="GO" id="GO:0012505">
    <property type="term" value="C:endomembrane system"/>
    <property type="evidence" value="ECO:0007669"/>
    <property type="project" value="UniProtKB-SubCell"/>
</dbReference>
<evidence type="ECO:0000256" key="2">
    <source>
        <dbReference type="ARBA" id="ARBA00022692"/>
    </source>
</evidence>
<protein>
    <recommendedName>
        <fullName evidence="5">DUF1232 domain-containing protein</fullName>
    </recommendedName>
</protein>
<dbReference type="AlphaFoldDB" id="A0A5S9IK56"/>
<reference evidence="6 7" key="1">
    <citation type="submission" date="2019-08" db="EMBL/GenBank/DDBJ databases">
        <title>Complete genome sequence of Candidatus Uab amorphum.</title>
        <authorList>
            <person name="Shiratori T."/>
            <person name="Suzuki S."/>
            <person name="Kakizawa Y."/>
            <person name="Ishida K."/>
        </authorList>
    </citation>
    <scope>NUCLEOTIDE SEQUENCE [LARGE SCALE GENOMIC DNA]</scope>
    <source>
        <strain evidence="6 7">SRT547</strain>
    </source>
</reference>
<evidence type="ECO:0000313" key="7">
    <source>
        <dbReference type="Proteomes" id="UP000326354"/>
    </source>
</evidence>
<organism evidence="6 7">
    <name type="scientific">Uabimicrobium amorphum</name>
    <dbReference type="NCBI Taxonomy" id="2596890"/>
    <lineage>
        <taxon>Bacteria</taxon>
        <taxon>Pseudomonadati</taxon>
        <taxon>Planctomycetota</taxon>
        <taxon>Candidatus Uabimicrobiia</taxon>
        <taxon>Candidatus Uabimicrobiales</taxon>
        <taxon>Candidatus Uabimicrobiaceae</taxon>
        <taxon>Candidatus Uabimicrobium</taxon>
    </lineage>
</organism>
<dbReference type="OrthoDB" id="9793277at2"/>
<dbReference type="PIRSF" id="PIRSF031804">
    <property type="entry name" value="UCP031804"/>
    <property type="match status" value="1"/>
</dbReference>
<keyword evidence="2" id="KW-0812">Transmembrane</keyword>
<keyword evidence="7" id="KW-1185">Reference proteome</keyword>
<dbReference type="EMBL" id="AP019860">
    <property type="protein sequence ID" value="BBM83353.1"/>
    <property type="molecule type" value="Genomic_DNA"/>
</dbReference>
<comment type="subcellular location">
    <subcellularLocation>
        <location evidence="1">Endomembrane system</location>
        <topology evidence="1">Multi-pass membrane protein</topology>
    </subcellularLocation>
</comment>
<dbReference type="Proteomes" id="UP000326354">
    <property type="component" value="Chromosome"/>
</dbReference>
<dbReference type="InterPro" id="IPR010652">
    <property type="entry name" value="DUF1232"/>
</dbReference>
<dbReference type="InterPro" id="IPR016983">
    <property type="entry name" value="UCP031804"/>
</dbReference>
<keyword evidence="4" id="KW-0472">Membrane</keyword>
<accession>A0A5S9IK56</accession>
<dbReference type="Pfam" id="PF06803">
    <property type="entry name" value="DUF1232"/>
    <property type="match status" value="1"/>
</dbReference>
<evidence type="ECO:0000256" key="1">
    <source>
        <dbReference type="ARBA" id="ARBA00004127"/>
    </source>
</evidence>
<feature type="domain" description="DUF1232" evidence="5">
    <location>
        <begin position="57"/>
        <end position="93"/>
    </location>
</feature>
<evidence type="ECO:0000256" key="4">
    <source>
        <dbReference type="ARBA" id="ARBA00023136"/>
    </source>
</evidence>
<sequence>MSEQKYRSENEKYREQYSDKNFWDKLKSFAKIAGYELVEKALVLYYCFQDENTPQKAKLIILGALGYFISPIDIIPDFLPLIGFTDDLGMLIWAMGTIATNIREKHRIQAQDKARAWFN</sequence>